<keyword evidence="1" id="KW-0812">Transmembrane</keyword>
<reference evidence="2 3" key="2">
    <citation type="submission" date="2019-09" db="EMBL/GenBank/DDBJ databases">
        <authorList>
            <person name="Jin C."/>
        </authorList>
    </citation>
    <scope>NUCLEOTIDE SEQUENCE [LARGE SCALE GENOMIC DNA]</scope>
    <source>
        <strain evidence="2 3">AN110305</strain>
    </source>
</reference>
<keyword evidence="1" id="KW-0472">Membrane</keyword>
<dbReference type="InterPro" id="IPR010390">
    <property type="entry name" value="ABC-2_transporter-like"/>
</dbReference>
<dbReference type="Pfam" id="PF06182">
    <property type="entry name" value="ABC2_membrane_6"/>
    <property type="match status" value="1"/>
</dbReference>
<feature type="transmembrane region" description="Helical" evidence="1">
    <location>
        <begin position="236"/>
        <end position="255"/>
    </location>
</feature>
<feature type="transmembrane region" description="Helical" evidence="1">
    <location>
        <begin position="147"/>
        <end position="169"/>
    </location>
</feature>
<comment type="caution">
    <text evidence="2">The sequence shown here is derived from an EMBL/GenBank/DDBJ whole genome shotgun (WGS) entry which is preliminary data.</text>
</comment>
<feature type="transmembrane region" description="Helical" evidence="1">
    <location>
        <begin position="27"/>
        <end position="48"/>
    </location>
</feature>
<keyword evidence="3" id="KW-1185">Reference proteome</keyword>
<keyword evidence="1" id="KW-1133">Transmembrane helix</keyword>
<accession>A0A5B2XMI3</accession>
<organism evidence="2 3">
    <name type="scientific">Solihabitans fulvus</name>
    <dbReference type="NCBI Taxonomy" id="1892852"/>
    <lineage>
        <taxon>Bacteria</taxon>
        <taxon>Bacillati</taxon>
        <taxon>Actinomycetota</taxon>
        <taxon>Actinomycetes</taxon>
        <taxon>Pseudonocardiales</taxon>
        <taxon>Pseudonocardiaceae</taxon>
        <taxon>Solihabitans</taxon>
    </lineage>
</organism>
<dbReference type="PANTHER" id="PTHR36832">
    <property type="entry name" value="SLR1174 PROTEIN-RELATED"/>
    <property type="match status" value="1"/>
</dbReference>
<evidence type="ECO:0000256" key="1">
    <source>
        <dbReference type="SAM" id="Phobius"/>
    </source>
</evidence>
<feature type="transmembrane region" description="Helical" evidence="1">
    <location>
        <begin position="181"/>
        <end position="203"/>
    </location>
</feature>
<dbReference type="EMBL" id="VUOB01000010">
    <property type="protein sequence ID" value="KAA2264603.1"/>
    <property type="molecule type" value="Genomic_DNA"/>
</dbReference>
<sequence>MPSRLGCYPRVALAGFRRYSTYRQATAAGLTTNVVFGLMRVAVLFAALDAAPNHATISGLARASTATYVWLGQGMIAFVLLWGGNELAERIRSGDVVVDLYRPWDLQAAQLAADLGRAGHAALTRLLPPLVFGALFFPFRWPERATTWPLFAVAAVLALLVSFAIRFLLSILTFWLLDNRGVLSMYGVTSALLSGLTLPLAFFPDWASTALSYTPFPALMQSPIDVFLERGDVANLVARQAFWVVLLIVAGRVVLRRAARRVVVQGG</sequence>
<dbReference type="OrthoDB" id="62003at2"/>
<protein>
    <submittedName>
        <fullName evidence="2">ABC transporter permease</fullName>
    </submittedName>
</protein>
<dbReference type="PANTHER" id="PTHR36832:SF2">
    <property type="entry name" value="INTEGRAL MEMBRANE PROTEIN"/>
    <property type="match status" value="1"/>
</dbReference>
<dbReference type="RefSeq" id="WP_149848407.1">
    <property type="nucleotide sequence ID" value="NZ_VUOB01000010.1"/>
</dbReference>
<dbReference type="AlphaFoldDB" id="A0A5B2XMI3"/>
<gene>
    <name evidence="2" type="ORF">F0L68_05735</name>
</gene>
<evidence type="ECO:0000313" key="3">
    <source>
        <dbReference type="Proteomes" id="UP000323454"/>
    </source>
</evidence>
<reference evidence="2 3" key="1">
    <citation type="submission" date="2019-09" db="EMBL/GenBank/DDBJ databases">
        <title>Goodfellowia gen. nov., a new genus of the Pseudonocardineae related to Actinoalloteichus, containing Goodfellowia coeruleoviolacea gen. nov., comb. nov. gen. nov., comb. nov.</title>
        <authorList>
            <person name="Labeda D."/>
        </authorList>
    </citation>
    <scope>NUCLEOTIDE SEQUENCE [LARGE SCALE GENOMIC DNA]</scope>
    <source>
        <strain evidence="2 3">AN110305</strain>
    </source>
</reference>
<dbReference type="Proteomes" id="UP000323454">
    <property type="component" value="Unassembled WGS sequence"/>
</dbReference>
<evidence type="ECO:0000313" key="2">
    <source>
        <dbReference type="EMBL" id="KAA2264603.1"/>
    </source>
</evidence>
<feature type="transmembrane region" description="Helical" evidence="1">
    <location>
        <begin position="68"/>
        <end position="84"/>
    </location>
</feature>
<name>A0A5B2XMI3_9PSEU</name>
<feature type="transmembrane region" description="Helical" evidence="1">
    <location>
        <begin position="122"/>
        <end position="141"/>
    </location>
</feature>
<proteinExistence type="predicted"/>